<reference evidence="1" key="1">
    <citation type="submission" date="2022-11" db="EMBL/GenBank/DDBJ databases">
        <title>Chromosome-level genome of Pogonophryne albipinna.</title>
        <authorList>
            <person name="Jo E."/>
        </authorList>
    </citation>
    <scope>NUCLEOTIDE SEQUENCE</scope>
    <source>
        <strain evidence="1">SGF0006</strain>
        <tissue evidence="1">Muscle</tissue>
    </source>
</reference>
<evidence type="ECO:0000313" key="1">
    <source>
        <dbReference type="EMBL" id="KAJ4939594.1"/>
    </source>
</evidence>
<dbReference type="EMBL" id="JAPTMU010000008">
    <property type="protein sequence ID" value="KAJ4939594.1"/>
    <property type="molecule type" value="Genomic_DNA"/>
</dbReference>
<protein>
    <submittedName>
        <fullName evidence="1">Uncharacterized protein</fullName>
    </submittedName>
</protein>
<proteinExistence type="predicted"/>
<keyword evidence="2" id="KW-1185">Reference proteome</keyword>
<sequence length="74" mass="8538">AKMAIYLSRRNKVAESLDTDAVSIFKRMVKARLKADYGYFCLTKNVGEFEAMWCFKNALCSVENEDLIFSRCLN</sequence>
<comment type="caution">
    <text evidence="1">The sequence shown here is derived from an EMBL/GenBank/DDBJ whole genome shotgun (WGS) entry which is preliminary data.</text>
</comment>
<evidence type="ECO:0000313" key="2">
    <source>
        <dbReference type="Proteomes" id="UP001219934"/>
    </source>
</evidence>
<dbReference type="AlphaFoldDB" id="A0AAD6BB72"/>
<accession>A0AAD6BB72</accession>
<gene>
    <name evidence="1" type="ORF">JOQ06_029038</name>
</gene>
<name>A0AAD6BB72_9TELE</name>
<feature type="non-terminal residue" evidence="1">
    <location>
        <position position="1"/>
    </location>
</feature>
<dbReference type="Proteomes" id="UP001219934">
    <property type="component" value="Unassembled WGS sequence"/>
</dbReference>
<organism evidence="1 2">
    <name type="scientific">Pogonophryne albipinna</name>
    <dbReference type="NCBI Taxonomy" id="1090488"/>
    <lineage>
        <taxon>Eukaryota</taxon>
        <taxon>Metazoa</taxon>
        <taxon>Chordata</taxon>
        <taxon>Craniata</taxon>
        <taxon>Vertebrata</taxon>
        <taxon>Euteleostomi</taxon>
        <taxon>Actinopterygii</taxon>
        <taxon>Neopterygii</taxon>
        <taxon>Teleostei</taxon>
        <taxon>Neoteleostei</taxon>
        <taxon>Acanthomorphata</taxon>
        <taxon>Eupercaria</taxon>
        <taxon>Perciformes</taxon>
        <taxon>Notothenioidei</taxon>
        <taxon>Pogonophryne</taxon>
    </lineage>
</organism>